<gene>
    <name evidence="1" type="primary">orf c01040</name>
    <name evidence="2" type="ORF">SSOP1_2304</name>
</gene>
<organism evidence="1">
    <name type="scientific">Saccharolobus solfataricus</name>
    <name type="common">Sulfolobus solfataricus</name>
    <dbReference type="NCBI Taxonomy" id="2287"/>
    <lineage>
        <taxon>Archaea</taxon>
        <taxon>Thermoproteota</taxon>
        <taxon>Thermoprotei</taxon>
        <taxon>Sulfolobales</taxon>
        <taxon>Sulfolobaceae</taxon>
        <taxon>Saccharolobus</taxon>
    </lineage>
</organism>
<reference evidence="3" key="2">
    <citation type="submission" date="2016-04" db="EMBL/GenBank/DDBJ databases">
        <authorList>
            <person name="Shah S.A."/>
            <person name="Garrett R.A."/>
        </authorList>
    </citation>
    <scope>NUCLEOTIDE SEQUENCE [LARGE SCALE GENOMIC DNA]</scope>
    <source>
        <strain evidence="3">ATCC 35091 / DSM 1616 / JCM 8930 / NBRC 15331 / P1</strain>
    </source>
</reference>
<dbReference type="PATRIC" id="fig|2287.9.peg.2426"/>
<dbReference type="NCBIfam" id="TIGR03698">
    <property type="entry name" value="clan_AA_DTGF"/>
    <property type="match status" value="1"/>
</dbReference>
<sequence length="126" mass="14161">MGMVFDCFRINDKPTLPVTVIDPYNGDFMEVRALIDTGFSGYLLIPPSVYNKVNSLELENPRVYATLNGIVKTRVAKAIIKIGKIKLDTLIESPILGREISLLGRELQKILHIEFKKGKEVCIEDP</sequence>
<evidence type="ECO:0000313" key="1">
    <source>
        <dbReference type="EMBL" id="CAA69442.1"/>
    </source>
</evidence>
<dbReference type="InterPro" id="IPR022274">
    <property type="entry name" value="Peptidase_asp_AF0612"/>
</dbReference>
<dbReference type="Proteomes" id="UP000076770">
    <property type="component" value="Chromosome i"/>
</dbReference>
<name>P95938_SACSO</name>
<dbReference type="EMBL" id="Y08256">
    <property type="protein sequence ID" value="CAA69442.1"/>
    <property type="molecule type" value="Genomic_DNA"/>
</dbReference>
<reference evidence="2" key="3">
    <citation type="submission" date="2016-04" db="EMBL/GenBank/DDBJ databases">
        <authorList>
            <person name="Evans L.H."/>
            <person name="Alamgir A."/>
            <person name="Owens N."/>
            <person name="Weber N.D."/>
            <person name="Virtaneva K."/>
            <person name="Barbian K."/>
            <person name="Babar A."/>
            <person name="Rosenke K."/>
        </authorList>
    </citation>
    <scope>NUCLEOTIDE SEQUENCE</scope>
    <source>
        <strain evidence="2">P1</strain>
    </source>
</reference>
<dbReference type="PIR" id="S74071">
    <property type="entry name" value="S74071"/>
</dbReference>
<evidence type="ECO:0000313" key="3">
    <source>
        <dbReference type="Proteomes" id="UP000076770"/>
    </source>
</evidence>
<protein>
    <submittedName>
        <fullName evidence="1">Orf c01040 protein</fullName>
    </submittedName>
</protein>
<proteinExistence type="predicted"/>
<accession>P95938</accession>
<dbReference type="EMBL" id="LT549890">
    <property type="protein sequence ID" value="SAI85858.1"/>
    <property type="molecule type" value="Genomic_DNA"/>
</dbReference>
<reference evidence="1" key="1">
    <citation type="journal article" date="1996" name="Mol. Microbiol.">
        <title>Organizational characteristics and information content of an archaeal genome: 156 kb of sequence from Sulfolobus solfataricus P2.</title>
        <authorList>
            <person name="Sensen C.W."/>
            <person name="Klenk H.P."/>
            <person name="Singh R.K."/>
            <person name="Allard G."/>
            <person name="Chan C.C."/>
            <person name="Liu Q.Y."/>
            <person name="Penny S.L."/>
            <person name="Young F."/>
            <person name="Schenk M.E."/>
            <person name="Gaasterland T."/>
            <person name="Doolittle W.F."/>
            <person name="Ragan M.A."/>
            <person name="Charlebois R.L."/>
        </authorList>
    </citation>
    <scope>NUCLEOTIDE SEQUENCE</scope>
    <source>
        <strain evidence="1">P2</strain>
    </source>
</reference>
<dbReference type="AlphaFoldDB" id="P95938"/>
<evidence type="ECO:0000313" key="2">
    <source>
        <dbReference type="EMBL" id="SAI85858.1"/>
    </source>
</evidence>